<feature type="compositionally biased region" description="Polar residues" evidence="1">
    <location>
        <begin position="1959"/>
        <end position="1972"/>
    </location>
</feature>
<dbReference type="InterPro" id="IPR000477">
    <property type="entry name" value="RT_dom"/>
</dbReference>
<dbReference type="OrthoDB" id="410104at2759"/>
<sequence length="1972" mass="216848">AVLQGMAMRIKASEAVLLEFSEGWVLCQAEHCHLVVSPAVQLPDLLALLGHEFPAETYQQLQPVPVPLDSALPATFDPPAEAQLDLEVLPSLPLACGHDHTGADQDLLLVIGRQAYYALNRSGPLFFWEMAQTMAMEGWRQAEFFETDDWFSFEGHKILCKADLRGIVQFRVVDCLEDLPWRVSLDHLASFKVLSAAGPPRVRISGPSTLQLCREFPIRLFAAWGWIVQLRPGATSAHVFADLVFLPGRDRLRIPEAQVLLRLSRQVFTGLLRAMEHVALQDASPTVACKVQVQGATFWFGHLPADLSFQDLSALWDQDISLREATCGPTPAGFVNSGGWLLVTFMPETRGGGAKDAKFRAAQKDLAQLLLDRGVPLNPATGIVDKLLGAAGVARVQRALDLVEATNRWLQIQDLARQFAVVIPESVPGTDKALASTAAEAAKRRAKTETKVKASDFVLLPGFFKNADGTAATVLKQLMPGASGVFLCDGTEAPRLLSTWAGTCSDELGLIVLGHCCPDSSTCQGRCGVPASTLTGDQVLLHACWHCLGRSPLHIKCDNDASITLPEATCICVTVHRDEFSSQEWQSITTNPVRAVAERLRSRGSTTVLESPWGRSFRKDNKPGVPGDCSSVQFHCRIQNSDLLQLLRVSGHSGVYITPKTWQGDIAKGYAIVWTTGDQEEAKRLSLQVADPLGIVRSKKRFGIRVAEANYEATWATVRPGDASAPPKVEVTGLYKLLSAPPQLRGSDIQDWAKQMGWTVRPLRCLSPGQWLLGSNGPPPSGLLSINQQVVLVQPVAPRSSDKPVVQAGRAPRASPAALPAPEAEDPLASNDPWRSYLSSVGRAPAAPQRSAEAPHQQRYDQQETRLQKLEAGLEEVRRGHTAMAQQLSSTQTIVEAQVEQVKGDLNNFARDFQQQLHSNAEAQRQAQAAHQCQMLAGFDEIKAMLAASRPPSVKRPASEEWQLQQIQADVLIASETSANAQALPAPMDLSCRLSEAFVRLHCLEVKVITIYGVPRCLPEAAAKNDLLLAWAYQRATLSCVPAIVAGDFNTCPTELPSWQAFQGLGWVELGEYASVVHDLHLPCTCKGATRYDTFLLPPSLFQFFSSADVLEDSHLFDSHAPMRLHLRMPGLAPSKWLWPLPRTFEGLLLNADNLAPAYTAVGVPLRPAFAPEVPEVSQGDKLRLWSTAVEDAVSRAIKLEHASQPQQNLRGLPRSCRGRCRPVERKKACPPRLPRAGRHGDPEPVAEDTSVLGRQRLRQLRRLTTFTQGLSKHLRGAFRGPLSPDGWPISLDKEWGAICRASGYGASFQRWVLQWPCFEYYPLQRPELAFVNDLTSLVKFDVDALQRQAVAVKCKLFKYQLQVDASDFGGSRSFVRIRPPEKPPFTCVMLDHTAPARLLRRHTFQLCTFQVRDSKPFELLSQVSFAQVQGQVTDSQAETVTVLFPADDDIVLPSTGELRRLRHDSSWEGVVGSLMAYWSPIWNRESAQAASDLEDWPSYCNLVRLLTSPCSHIAVNMLDEAAWLHVARSLSPRKATGVCGWHNKDLRLLPRDALVDLASILDQLLTAGFPDFLMKARVAVLSKVTTPDSAAQARPITILSCLFRLWARVLCTQVLQAWSLKLPRSITGCIKGRSALDLSYEVQALVEESLCQQTDLSGFCLDLRKAFNFLPRAPLEDLLKRLGLPAYVASGWHLSLARVTRSFQIHGSLGPELPSSTGAPEGDPTSVLGMIAVCWFFVALLQGVVSPKAYVDNLSWSSDDPENHAPALLILEDFRQALSLEIDWHKTYQWATSLLSRNWWLTIGVDFLPGAVCMVETVKELGSYFQFTRRLSRGPFLQRVQEALQRLSKLGSDPQGLPTKAQVVQGGVWPFLFFGTEGIAPSCTTMHSLRSAAARAIIGNYHTLSPFAALGFLQGAQDPEIFLLCHHVSQLRRALVTSPSVASQVLRSPPPQCPGPPVTQNRGNQIGNPEF</sequence>
<reference evidence="3" key="1">
    <citation type="submission" date="2021-02" db="EMBL/GenBank/DDBJ databases">
        <authorList>
            <person name="Dougan E. K."/>
            <person name="Rhodes N."/>
            <person name="Thang M."/>
            <person name="Chan C."/>
        </authorList>
    </citation>
    <scope>NUCLEOTIDE SEQUENCE</scope>
</reference>
<feature type="domain" description="Reverse transcriptase" evidence="2">
    <location>
        <begin position="1592"/>
        <end position="1791"/>
    </location>
</feature>
<name>A0A813B7V2_9DINO</name>
<feature type="compositionally biased region" description="Low complexity" evidence="1">
    <location>
        <begin position="810"/>
        <end position="830"/>
    </location>
</feature>
<accession>A0A813B7V2</accession>
<dbReference type="Proteomes" id="UP000601435">
    <property type="component" value="Unassembled WGS sequence"/>
</dbReference>
<feature type="region of interest" description="Disordered" evidence="1">
    <location>
        <begin position="798"/>
        <end position="864"/>
    </location>
</feature>
<proteinExistence type="predicted"/>
<keyword evidence="4" id="KW-1185">Reference proteome</keyword>
<feature type="non-terminal residue" evidence="3">
    <location>
        <position position="1972"/>
    </location>
</feature>
<dbReference type="Pfam" id="PF00078">
    <property type="entry name" value="RVT_1"/>
    <property type="match status" value="1"/>
</dbReference>
<dbReference type="EMBL" id="CAJNJA010068885">
    <property type="protein sequence ID" value="CAE7896233.1"/>
    <property type="molecule type" value="Genomic_DNA"/>
</dbReference>
<gene>
    <name evidence="3" type="ORF">SNEC2469_LOCUS30008</name>
</gene>
<organism evidence="3 4">
    <name type="scientific">Symbiodinium necroappetens</name>
    <dbReference type="NCBI Taxonomy" id="1628268"/>
    <lineage>
        <taxon>Eukaryota</taxon>
        <taxon>Sar</taxon>
        <taxon>Alveolata</taxon>
        <taxon>Dinophyceae</taxon>
        <taxon>Suessiales</taxon>
        <taxon>Symbiodiniaceae</taxon>
        <taxon>Symbiodinium</taxon>
    </lineage>
</organism>
<dbReference type="SUPFAM" id="SSF56219">
    <property type="entry name" value="DNase I-like"/>
    <property type="match status" value="1"/>
</dbReference>
<feature type="compositionally biased region" description="Pro residues" evidence="1">
    <location>
        <begin position="1949"/>
        <end position="1958"/>
    </location>
</feature>
<protein>
    <recommendedName>
        <fullName evidence="2">Reverse transcriptase domain-containing protein</fullName>
    </recommendedName>
</protein>
<evidence type="ECO:0000313" key="3">
    <source>
        <dbReference type="EMBL" id="CAE7896233.1"/>
    </source>
</evidence>
<feature type="region of interest" description="Disordered" evidence="1">
    <location>
        <begin position="1228"/>
        <end position="1250"/>
    </location>
</feature>
<comment type="caution">
    <text evidence="3">The sequence shown here is derived from an EMBL/GenBank/DDBJ whole genome shotgun (WGS) entry which is preliminary data.</text>
</comment>
<feature type="non-terminal residue" evidence="3">
    <location>
        <position position="1"/>
    </location>
</feature>
<evidence type="ECO:0000313" key="4">
    <source>
        <dbReference type="Proteomes" id="UP000601435"/>
    </source>
</evidence>
<dbReference type="InterPro" id="IPR036691">
    <property type="entry name" value="Endo/exonu/phosph_ase_sf"/>
</dbReference>
<evidence type="ECO:0000256" key="1">
    <source>
        <dbReference type="SAM" id="MobiDB-lite"/>
    </source>
</evidence>
<evidence type="ECO:0000259" key="2">
    <source>
        <dbReference type="Pfam" id="PF00078"/>
    </source>
</evidence>
<feature type="region of interest" description="Disordered" evidence="1">
    <location>
        <begin position="1946"/>
        <end position="1972"/>
    </location>
</feature>